<dbReference type="Proteomes" id="UP000006753">
    <property type="component" value="Unassembled WGS sequence"/>
</dbReference>
<dbReference type="AlphaFoldDB" id="K1Y949"/>
<feature type="region of interest" description="Disordered" evidence="1">
    <location>
        <begin position="69"/>
        <end position="92"/>
    </location>
</feature>
<dbReference type="OrthoDB" id="3562161at2759"/>
<evidence type="ECO:0000313" key="2">
    <source>
        <dbReference type="EMBL" id="EKD21644.1"/>
    </source>
</evidence>
<dbReference type="EMBL" id="JH921428">
    <property type="protein sequence ID" value="EKD21644.1"/>
    <property type="molecule type" value="Genomic_DNA"/>
</dbReference>
<accession>K1Y949</accession>
<sequence>MWRRYVCAKFNLESDQRFVVYPNAQKKLTGTPSKYPQGVMKMITDLVKTESEIRVKDISLSDKQRVIDQQSTEMEHLRASQGSAQHSTQLQRATIEQLTTEVREKDLLERERDQALRERDFEIRSTKSQLA</sequence>
<protein>
    <submittedName>
        <fullName evidence="2">Uncharacterized protein</fullName>
    </submittedName>
</protein>
<name>K1Y949_MARBU</name>
<dbReference type="KEGG" id="mbe:MBM_00757"/>
<evidence type="ECO:0000313" key="3">
    <source>
        <dbReference type="Proteomes" id="UP000006753"/>
    </source>
</evidence>
<reference evidence="2 3" key="1">
    <citation type="journal article" date="2012" name="BMC Genomics">
        <title>Sequencing the genome of Marssonina brunnea reveals fungus-poplar co-evolution.</title>
        <authorList>
            <person name="Zhu S."/>
            <person name="Cao Y.-Z."/>
            <person name="Jiang C."/>
            <person name="Tan B.-Y."/>
            <person name="Wang Z."/>
            <person name="Feng S."/>
            <person name="Zhang L."/>
            <person name="Su X.-H."/>
            <person name="Brejova B."/>
            <person name="Vinar T."/>
            <person name="Xu M."/>
            <person name="Wang M.-X."/>
            <person name="Zhang S.-G."/>
            <person name="Huang M.-R."/>
            <person name="Wu R."/>
            <person name="Zhou Y."/>
        </authorList>
    </citation>
    <scope>NUCLEOTIDE SEQUENCE [LARGE SCALE GENOMIC DNA]</scope>
    <source>
        <strain evidence="2 3">MB_m1</strain>
    </source>
</reference>
<dbReference type="InParanoid" id="K1Y949"/>
<feature type="compositionally biased region" description="Polar residues" evidence="1">
    <location>
        <begin position="80"/>
        <end position="92"/>
    </location>
</feature>
<keyword evidence="3" id="KW-1185">Reference proteome</keyword>
<gene>
    <name evidence="2" type="ORF">MBM_00757</name>
</gene>
<evidence type="ECO:0000256" key="1">
    <source>
        <dbReference type="SAM" id="MobiDB-lite"/>
    </source>
</evidence>
<organism evidence="2 3">
    <name type="scientific">Marssonina brunnea f. sp. multigermtubi (strain MB_m1)</name>
    <name type="common">Marssonina leaf spot fungus</name>
    <dbReference type="NCBI Taxonomy" id="1072389"/>
    <lineage>
        <taxon>Eukaryota</taxon>
        <taxon>Fungi</taxon>
        <taxon>Dikarya</taxon>
        <taxon>Ascomycota</taxon>
        <taxon>Pezizomycotina</taxon>
        <taxon>Leotiomycetes</taxon>
        <taxon>Helotiales</taxon>
        <taxon>Drepanopezizaceae</taxon>
        <taxon>Drepanopeziza</taxon>
    </lineage>
</organism>
<dbReference type="HOGENOM" id="CLU_1928067_0_0_1"/>
<proteinExistence type="predicted"/>